<comment type="caution">
    <text evidence="1">The sequence shown here is derived from an EMBL/GenBank/DDBJ whole genome shotgun (WGS) entry which is preliminary data.</text>
</comment>
<accession>A0ACD3QWZ4</accession>
<evidence type="ECO:0000313" key="1">
    <source>
        <dbReference type="EMBL" id="TMS11665.1"/>
    </source>
</evidence>
<protein>
    <submittedName>
        <fullName evidence="1">Uncharacterized protein</fullName>
    </submittedName>
</protein>
<sequence length="208" mass="23633">MDLAAPPGLSLVSVLSLLACSFQVFAAALLTCRYGGRSSAEDRWILLWLFYDVIVHLTLEGPFVYMSLVGSVELSDGPLAELWKEYSKADSRWLISDPTIVSIELMTVVVASLLALLLIHAVLKDKYYRHFLQITLSVCELYGGWMTFCPDWLIGSPHLNTSSWLYLWVYLVFFNGIWVLVPVLLLVQSWFCLRRLHTLSLDGDVKRK</sequence>
<dbReference type="EMBL" id="CM011686">
    <property type="protein sequence ID" value="TMS11665.1"/>
    <property type="molecule type" value="Genomic_DNA"/>
</dbReference>
<keyword evidence="2" id="KW-1185">Reference proteome</keyword>
<evidence type="ECO:0000313" key="2">
    <source>
        <dbReference type="Proteomes" id="UP000793456"/>
    </source>
</evidence>
<dbReference type="Proteomes" id="UP000793456">
    <property type="component" value="Chromosome XIII"/>
</dbReference>
<reference evidence="1" key="1">
    <citation type="submission" date="2018-11" db="EMBL/GenBank/DDBJ databases">
        <title>The sequence and de novo assembly of Larimichthys crocea genome using PacBio and Hi-C technologies.</title>
        <authorList>
            <person name="Xu P."/>
            <person name="Chen B."/>
            <person name="Zhou Z."/>
            <person name="Ke Q."/>
            <person name="Wu Y."/>
            <person name="Bai H."/>
            <person name="Pu F."/>
        </authorList>
    </citation>
    <scope>NUCLEOTIDE SEQUENCE</scope>
    <source>
        <tissue evidence="1">Muscle</tissue>
    </source>
</reference>
<proteinExistence type="predicted"/>
<gene>
    <name evidence="1" type="ORF">E3U43_019056</name>
</gene>
<organism evidence="1 2">
    <name type="scientific">Larimichthys crocea</name>
    <name type="common">Large yellow croaker</name>
    <name type="synonym">Pseudosciaena crocea</name>
    <dbReference type="NCBI Taxonomy" id="215358"/>
    <lineage>
        <taxon>Eukaryota</taxon>
        <taxon>Metazoa</taxon>
        <taxon>Chordata</taxon>
        <taxon>Craniata</taxon>
        <taxon>Vertebrata</taxon>
        <taxon>Euteleostomi</taxon>
        <taxon>Actinopterygii</taxon>
        <taxon>Neopterygii</taxon>
        <taxon>Teleostei</taxon>
        <taxon>Neoteleostei</taxon>
        <taxon>Acanthomorphata</taxon>
        <taxon>Eupercaria</taxon>
        <taxon>Sciaenidae</taxon>
        <taxon>Larimichthys</taxon>
    </lineage>
</organism>
<name>A0ACD3QWZ4_LARCR</name>